<dbReference type="CDD" id="cd05269">
    <property type="entry name" value="TMR_SDR_a"/>
    <property type="match status" value="1"/>
</dbReference>
<dbReference type="Pfam" id="PF13460">
    <property type="entry name" value="NAD_binding_10"/>
    <property type="match status" value="1"/>
</dbReference>
<dbReference type="RefSeq" id="WP_283412740.1">
    <property type="nucleotide sequence ID" value="NZ_FXUA01000003.1"/>
</dbReference>
<dbReference type="Proteomes" id="UP001157915">
    <property type="component" value="Unassembled WGS sequence"/>
</dbReference>
<dbReference type="InterPro" id="IPR052718">
    <property type="entry name" value="NmrA-type_oxidoreductase"/>
</dbReference>
<gene>
    <name evidence="2" type="ORF">SAMN06265367_103212</name>
</gene>
<dbReference type="InterPro" id="IPR036291">
    <property type="entry name" value="NAD(P)-bd_dom_sf"/>
</dbReference>
<organism evidence="2 3">
    <name type="scientific">Algoriphagus winogradskyi</name>
    <dbReference type="NCBI Taxonomy" id="237017"/>
    <lineage>
        <taxon>Bacteria</taxon>
        <taxon>Pseudomonadati</taxon>
        <taxon>Bacteroidota</taxon>
        <taxon>Cytophagia</taxon>
        <taxon>Cytophagales</taxon>
        <taxon>Cyclobacteriaceae</taxon>
        <taxon>Algoriphagus</taxon>
    </lineage>
</organism>
<dbReference type="SUPFAM" id="SSF51735">
    <property type="entry name" value="NAD(P)-binding Rossmann-fold domains"/>
    <property type="match status" value="1"/>
</dbReference>
<keyword evidence="3" id="KW-1185">Reference proteome</keyword>
<protein>
    <submittedName>
        <fullName evidence="2">NAD(P)H dehydrogenase (Quinone)</fullName>
    </submittedName>
</protein>
<evidence type="ECO:0000259" key="1">
    <source>
        <dbReference type="Pfam" id="PF13460"/>
    </source>
</evidence>
<dbReference type="Gene3D" id="3.40.50.720">
    <property type="entry name" value="NAD(P)-binding Rossmann-like Domain"/>
    <property type="match status" value="1"/>
</dbReference>
<proteinExistence type="predicted"/>
<evidence type="ECO:0000313" key="2">
    <source>
        <dbReference type="EMBL" id="SMP20978.1"/>
    </source>
</evidence>
<sequence length="284" mass="30850">MKIAVTAASGKLGTSIIQELTVAIGSQNVIGLARNPEKAQHLGVEIREGDYSDPDSLKNSLNGVEALVLISGMDDPRERIQQHRNVINAAKLNGVKKIVYTSIIGAEENTSFSPVVKSNRQTEIDVQESGLAWVIGRNGIYIEPDLEYLDNYIKAGEISNCAGDGKCAYTSRSELAYAYTQMLLNENLKGQVFNLAGSPITQSELAKGINQVYNTSLKYVPIGVETYENDRKAALGDFMGTIIAGIYEGIRIGANDVATDFEKVAGRPHLSTIEMISSFKNQSR</sequence>
<comment type="caution">
    <text evidence="2">The sequence shown here is derived from an EMBL/GenBank/DDBJ whole genome shotgun (WGS) entry which is preliminary data.</text>
</comment>
<accession>A0ABY1NX90</accession>
<feature type="domain" description="NAD(P)-binding" evidence="1">
    <location>
        <begin position="8"/>
        <end position="144"/>
    </location>
</feature>
<name>A0ABY1NX90_9BACT</name>
<dbReference type="InterPro" id="IPR016040">
    <property type="entry name" value="NAD(P)-bd_dom"/>
</dbReference>
<reference evidence="2 3" key="1">
    <citation type="submission" date="2017-05" db="EMBL/GenBank/DDBJ databases">
        <authorList>
            <person name="Varghese N."/>
            <person name="Submissions S."/>
        </authorList>
    </citation>
    <scope>NUCLEOTIDE SEQUENCE [LARGE SCALE GENOMIC DNA]</scope>
    <source>
        <strain evidence="2 3">DSM 15360</strain>
    </source>
</reference>
<dbReference type="PANTHER" id="PTHR47129">
    <property type="entry name" value="QUINONE OXIDOREDUCTASE 2"/>
    <property type="match status" value="1"/>
</dbReference>
<dbReference type="Gene3D" id="3.90.25.10">
    <property type="entry name" value="UDP-galactose 4-epimerase, domain 1"/>
    <property type="match status" value="1"/>
</dbReference>
<evidence type="ECO:0000313" key="3">
    <source>
        <dbReference type="Proteomes" id="UP001157915"/>
    </source>
</evidence>
<dbReference type="PANTHER" id="PTHR47129:SF1">
    <property type="entry name" value="NMRA-LIKE DOMAIN-CONTAINING PROTEIN"/>
    <property type="match status" value="1"/>
</dbReference>
<dbReference type="EMBL" id="FXUA01000003">
    <property type="protein sequence ID" value="SMP20978.1"/>
    <property type="molecule type" value="Genomic_DNA"/>
</dbReference>